<dbReference type="HAMAP" id="MF_04110">
    <property type="entry name" value="ENDOLYSIN_T4"/>
    <property type="match status" value="1"/>
</dbReference>
<dbReference type="GO" id="GO:0016998">
    <property type="term" value="P:cell wall macromolecule catabolic process"/>
    <property type="evidence" value="ECO:0007669"/>
    <property type="project" value="InterPro"/>
</dbReference>
<dbReference type="RefSeq" id="WP_142859166.1">
    <property type="nucleotide sequence ID" value="NZ_SGOE01000008.1"/>
</dbReference>
<dbReference type="CDD" id="cd00737">
    <property type="entry name" value="lyz_endolysin_autolysin"/>
    <property type="match status" value="1"/>
</dbReference>
<dbReference type="PANTHER" id="PTHR38107:SF3">
    <property type="entry name" value="LYSOZYME RRRD-RELATED"/>
    <property type="match status" value="1"/>
</dbReference>
<dbReference type="InterPro" id="IPR033907">
    <property type="entry name" value="Endolysin_autolysin"/>
</dbReference>
<evidence type="ECO:0000256" key="8">
    <source>
        <dbReference type="SAM" id="Phobius"/>
    </source>
</evidence>
<keyword evidence="8" id="KW-0472">Membrane</keyword>
<evidence type="ECO:0000256" key="7">
    <source>
        <dbReference type="RuleBase" id="RU003788"/>
    </source>
</evidence>
<name>A0A546XRZ1_AGRTU</name>
<keyword evidence="2 7" id="KW-0929">Antimicrobial</keyword>
<organism evidence="9 10">
    <name type="scientific">Agrobacterium tumefaciens</name>
    <dbReference type="NCBI Taxonomy" id="358"/>
    <lineage>
        <taxon>Bacteria</taxon>
        <taxon>Pseudomonadati</taxon>
        <taxon>Pseudomonadota</taxon>
        <taxon>Alphaproteobacteria</taxon>
        <taxon>Hyphomicrobiales</taxon>
        <taxon>Rhizobiaceae</taxon>
        <taxon>Rhizobium/Agrobacterium group</taxon>
        <taxon>Agrobacterium</taxon>
        <taxon>Agrobacterium tumefaciens complex</taxon>
    </lineage>
</organism>
<evidence type="ECO:0000313" key="10">
    <source>
        <dbReference type="Proteomes" id="UP000317023"/>
    </source>
</evidence>
<protein>
    <recommendedName>
        <fullName evidence="7">Lysozyme</fullName>
        <ecNumber evidence="7">3.2.1.17</ecNumber>
    </recommendedName>
</protein>
<dbReference type="InterPro" id="IPR023347">
    <property type="entry name" value="Lysozyme_dom_sf"/>
</dbReference>
<evidence type="ECO:0000256" key="2">
    <source>
        <dbReference type="ARBA" id="ARBA00022529"/>
    </source>
</evidence>
<comment type="catalytic activity">
    <reaction evidence="1 7">
        <text>Hydrolysis of (1-&gt;4)-beta-linkages between N-acetylmuramic acid and N-acetyl-D-glucosamine residues in a peptidoglycan and between N-acetyl-D-glucosamine residues in chitodextrins.</text>
        <dbReference type="EC" id="3.2.1.17"/>
    </reaction>
</comment>
<dbReference type="Gene3D" id="1.10.530.40">
    <property type="match status" value="1"/>
</dbReference>
<keyword evidence="8" id="KW-0812">Transmembrane</keyword>
<evidence type="ECO:0000256" key="4">
    <source>
        <dbReference type="ARBA" id="ARBA00022801"/>
    </source>
</evidence>
<dbReference type="Pfam" id="PF00959">
    <property type="entry name" value="Phage_lysozyme"/>
    <property type="match status" value="1"/>
</dbReference>
<evidence type="ECO:0000313" key="9">
    <source>
        <dbReference type="EMBL" id="TRB03496.1"/>
    </source>
</evidence>
<keyword evidence="6 7" id="KW-0326">Glycosidase</keyword>
<evidence type="ECO:0000256" key="5">
    <source>
        <dbReference type="ARBA" id="ARBA00023200"/>
    </source>
</evidence>
<dbReference type="GO" id="GO:0031640">
    <property type="term" value="P:killing of cells of another organism"/>
    <property type="evidence" value="ECO:0007669"/>
    <property type="project" value="UniProtKB-KW"/>
</dbReference>
<dbReference type="AlphaFoldDB" id="A0A546XRZ1"/>
<dbReference type="Proteomes" id="UP000317023">
    <property type="component" value="Unassembled WGS sequence"/>
</dbReference>
<keyword evidence="8" id="KW-1133">Transmembrane helix</keyword>
<comment type="caution">
    <text evidence="9">The sequence shown here is derived from an EMBL/GenBank/DDBJ whole genome shotgun (WGS) entry which is preliminary data.</text>
</comment>
<evidence type="ECO:0000256" key="6">
    <source>
        <dbReference type="ARBA" id="ARBA00023295"/>
    </source>
</evidence>
<dbReference type="GO" id="GO:0009253">
    <property type="term" value="P:peptidoglycan catabolic process"/>
    <property type="evidence" value="ECO:0007669"/>
    <property type="project" value="InterPro"/>
</dbReference>
<keyword evidence="5" id="KW-1035">Host cytoplasm</keyword>
<dbReference type="PANTHER" id="PTHR38107">
    <property type="match status" value="1"/>
</dbReference>
<dbReference type="InterPro" id="IPR051018">
    <property type="entry name" value="Bacteriophage_GH24"/>
</dbReference>
<dbReference type="InterPro" id="IPR023346">
    <property type="entry name" value="Lysozyme-like_dom_sf"/>
</dbReference>
<dbReference type="SUPFAM" id="SSF53955">
    <property type="entry name" value="Lysozyme-like"/>
    <property type="match status" value="1"/>
</dbReference>
<feature type="transmembrane region" description="Helical" evidence="8">
    <location>
        <begin position="204"/>
        <end position="222"/>
    </location>
</feature>
<sequence length="227" mass="24429">MTRRINAAGLSHIMQWEGKKLVAYQDVAGIWTIGFGHTSAAGIPKVREGMRISDKEAEDILRKDLGKFEERVSRLVKVPLTDNQFAVLVSFDFNTGALHKSTLLKKLNAGDYDAVPAELMKWVNAGGKRVQGLVNRRAAEAGLWAKGEFVSSNTVEANRAVPKKDVAVIGGTGLAGAGAAIGPAIPDVVDAVSSQRDELTSGQWARVIVAVLILSLTLWGIWQKVKS</sequence>
<proteinExistence type="inferred from homology"/>
<evidence type="ECO:0000256" key="3">
    <source>
        <dbReference type="ARBA" id="ARBA00022638"/>
    </source>
</evidence>
<dbReference type="EMBL" id="SGOE01000008">
    <property type="protein sequence ID" value="TRB03496.1"/>
    <property type="molecule type" value="Genomic_DNA"/>
</dbReference>
<dbReference type="GO" id="GO:0003796">
    <property type="term" value="F:lysozyme activity"/>
    <property type="evidence" value="ECO:0007669"/>
    <property type="project" value="UniProtKB-EC"/>
</dbReference>
<gene>
    <name evidence="9" type="ORF">EXN61_21790</name>
</gene>
<dbReference type="GO" id="GO:0042742">
    <property type="term" value="P:defense response to bacterium"/>
    <property type="evidence" value="ECO:0007669"/>
    <property type="project" value="UniProtKB-KW"/>
</dbReference>
<keyword evidence="3 7" id="KW-0081">Bacteriolytic enzyme</keyword>
<dbReference type="EC" id="3.2.1.17" evidence="7"/>
<reference evidence="9 10" key="1">
    <citation type="journal article" date="2019" name="Appl. Microbiol. Biotechnol.">
        <title>Differential efficiency of wild type rhizogenic strains for rol gene transformation of plants.</title>
        <authorList>
            <person name="Desmet S."/>
            <person name="De Keyser E."/>
            <person name="Van Vaerenbergh J."/>
            <person name="Baeyen S."/>
            <person name="Van Huylenbroeck J."/>
            <person name="Geelen D."/>
            <person name="Dhooghe E."/>
        </authorList>
    </citation>
    <scope>NUCLEOTIDE SEQUENCE [LARGE SCALE GENOMIC DNA]</scope>
    <source>
        <strain evidence="9 10">MAFF210266</strain>
    </source>
</reference>
<accession>A0A546XRZ1</accession>
<evidence type="ECO:0000256" key="1">
    <source>
        <dbReference type="ARBA" id="ARBA00000632"/>
    </source>
</evidence>
<dbReference type="InterPro" id="IPR002196">
    <property type="entry name" value="Glyco_hydro_24"/>
</dbReference>
<keyword evidence="4 7" id="KW-0378">Hydrolase</keyword>
<comment type="similarity">
    <text evidence="7">Belongs to the glycosyl hydrolase 24 family.</text>
</comment>
<dbReference type="InterPro" id="IPR034690">
    <property type="entry name" value="Endolysin_T4_type"/>
</dbReference>